<reference evidence="2" key="1">
    <citation type="submission" date="2015-09" db="EMBL/GenBank/DDBJ databases">
        <title>De novo assembly of Pectinophora gossypiella (Pink Bollworm) gut transcriptome.</title>
        <authorList>
            <person name="Tassone E.E."/>
        </authorList>
    </citation>
    <scope>NUCLEOTIDE SEQUENCE</scope>
</reference>
<feature type="non-terminal residue" evidence="2">
    <location>
        <position position="150"/>
    </location>
</feature>
<feature type="coiled-coil region" evidence="1">
    <location>
        <begin position="48"/>
        <end position="75"/>
    </location>
</feature>
<protein>
    <recommendedName>
        <fullName evidence="3">HAP1 N-terminal domain-containing protein</fullName>
    </recommendedName>
</protein>
<name>A0A1E1VZY6_PECGO</name>
<evidence type="ECO:0000313" key="2">
    <source>
        <dbReference type="EMBL" id="JAT80221.1"/>
    </source>
</evidence>
<keyword evidence="1" id="KW-0175">Coiled coil</keyword>
<evidence type="ECO:0000256" key="1">
    <source>
        <dbReference type="SAM" id="Coils"/>
    </source>
</evidence>
<dbReference type="EMBL" id="GDQN01010833">
    <property type="protein sequence ID" value="JAT80221.1"/>
    <property type="molecule type" value="Transcribed_RNA"/>
</dbReference>
<evidence type="ECO:0008006" key="3">
    <source>
        <dbReference type="Google" id="ProtNLM"/>
    </source>
</evidence>
<gene>
    <name evidence="2" type="ORF">g.8407</name>
</gene>
<dbReference type="AlphaFoldDB" id="A0A1E1VZY6"/>
<proteinExistence type="predicted"/>
<accession>A0A1E1VZY6</accession>
<organism evidence="2">
    <name type="scientific">Pectinophora gossypiella</name>
    <name type="common">Cotton pink bollworm</name>
    <name type="synonym">Depressaria gossypiella</name>
    <dbReference type="NCBI Taxonomy" id="13191"/>
    <lineage>
        <taxon>Eukaryota</taxon>
        <taxon>Metazoa</taxon>
        <taxon>Ecdysozoa</taxon>
        <taxon>Arthropoda</taxon>
        <taxon>Hexapoda</taxon>
        <taxon>Insecta</taxon>
        <taxon>Pterygota</taxon>
        <taxon>Neoptera</taxon>
        <taxon>Endopterygota</taxon>
        <taxon>Lepidoptera</taxon>
        <taxon>Glossata</taxon>
        <taxon>Ditrysia</taxon>
        <taxon>Gelechioidea</taxon>
        <taxon>Gelechiidae</taxon>
        <taxon>Apatetrinae</taxon>
        <taxon>Pectinophora</taxon>
    </lineage>
</organism>
<sequence length="150" mass="16619">MDIENVTLRKQRSASVLSLNDSTDSFVSTLSHRTLSLQNMTTGTDYQMEELREEIIKLKCQLQSADEQIGELLLENNSLTNVVQEQELKIAYLKSICSGSPYTNKSLLASGSKRRKGSVLKSICSTLQNETLNTSHIDLGSQLCSSLSED</sequence>